<evidence type="ECO:0000256" key="5">
    <source>
        <dbReference type="ARBA" id="ARBA00022722"/>
    </source>
</evidence>
<protein>
    <recommendedName>
        <fullName evidence="4 10">Ribonuclease H</fullName>
        <shortName evidence="10">RNase H</shortName>
        <ecNumber evidence="4 10">3.1.26.4</ecNumber>
    </recommendedName>
</protein>
<evidence type="ECO:0000256" key="4">
    <source>
        <dbReference type="ARBA" id="ARBA00012180"/>
    </source>
</evidence>
<gene>
    <name evidence="10 13" type="primary">rnhA</name>
    <name evidence="13" type="ORF">GCM10011374_00450</name>
</gene>
<feature type="binding site" evidence="10">
    <location>
        <position position="131"/>
    </location>
    <ligand>
        <name>Mg(2+)</name>
        <dbReference type="ChEBI" id="CHEBI:18420"/>
        <label>2</label>
    </ligand>
</feature>
<reference evidence="13" key="1">
    <citation type="journal article" date="2014" name="Int. J. Syst. Evol. Microbiol.">
        <title>Complete genome sequence of Corynebacterium casei LMG S-19264T (=DSM 44701T), isolated from a smear-ripened cheese.</title>
        <authorList>
            <consortium name="US DOE Joint Genome Institute (JGI-PGF)"/>
            <person name="Walter F."/>
            <person name="Albersmeier A."/>
            <person name="Kalinowski J."/>
            <person name="Ruckert C."/>
        </authorList>
    </citation>
    <scope>NUCLEOTIDE SEQUENCE</scope>
    <source>
        <strain evidence="13">CGMCC 1.12187</strain>
    </source>
</reference>
<dbReference type="Pfam" id="PF00075">
    <property type="entry name" value="RNase_H"/>
    <property type="match status" value="1"/>
</dbReference>
<comment type="catalytic activity">
    <reaction evidence="1 10">
        <text>Endonucleolytic cleavage to 5'-phosphomonoester.</text>
        <dbReference type="EC" id="3.1.26.4"/>
    </reaction>
</comment>
<feature type="region of interest" description="Disordered" evidence="11">
    <location>
        <begin position="145"/>
        <end position="183"/>
    </location>
</feature>
<feature type="binding site" evidence="10">
    <location>
        <position position="43"/>
    </location>
    <ligand>
        <name>Mg(2+)</name>
        <dbReference type="ChEBI" id="CHEBI:18420"/>
        <label>1</label>
    </ligand>
</feature>
<keyword evidence="14" id="KW-1185">Reference proteome</keyword>
<evidence type="ECO:0000256" key="9">
    <source>
        <dbReference type="ARBA" id="ARBA00022842"/>
    </source>
</evidence>
<dbReference type="EMBL" id="BMEQ01000001">
    <property type="protein sequence ID" value="GGG42016.1"/>
    <property type="molecule type" value="Genomic_DNA"/>
</dbReference>
<evidence type="ECO:0000256" key="3">
    <source>
        <dbReference type="ARBA" id="ARBA00011245"/>
    </source>
</evidence>
<dbReference type="Pfam" id="PF14534">
    <property type="entry name" value="DUF4440"/>
    <property type="match status" value="1"/>
</dbReference>
<dbReference type="InterPro" id="IPR027843">
    <property type="entry name" value="DUF4440"/>
</dbReference>
<dbReference type="GO" id="GO:0000287">
    <property type="term" value="F:magnesium ion binding"/>
    <property type="evidence" value="ECO:0007669"/>
    <property type="project" value="UniProtKB-UniRule"/>
</dbReference>
<dbReference type="InterPro" id="IPR002156">
    <property type="entry name" value="RNaseH_domain"/>
</dbReference>
<dbReference type="CDD" id="cd09278">
    <property type="entry name" value="RNase_HI_prokaryote_like"/>
    <property type="match status" value="1"/>
</dbReference>
<feature type="domain" description="RNase H type-1" evidence="12">
    <location>
        <begin position="1"/>
        <end position="139"/>
    </location>
</feature>
<accession>A0A917GET5</accession>
<dbReference type="AlphaFoldDB" id="A0A917GET5"/>
<organism evidence="13 14">
    <name type="scientific">Kocuria dechangensis</name>
    <dbReference type="NCBI Taxonomy" id="1176249"/>
    <lineage>
        <taxon>Bacteria</taxon>
        <taxon>Bacillati</taxon>
        <taxon>Actinomycetota</taxon>
        <taxon>Actinomycetes</taxon>
        <taxon>Micrococcales</taxon>
        <taxon>Micrococcaceae</taxon>
        <taxon>Kocuria</taxon>
    </lineage>
</organism>
<dbReference type="GO" id="GO:0004523">
    <property type="term" value="F:RNA-DNA hybrid ribonuclease activity"/>
    <property type="evidence" value="ECO:0007669"/>
    <property type="project" value="UniProtKB-UniRule"/>
</dbReference>
<dbReference type="InterPro" id="IPR032710">
    <property type="entry name" value="NTF2-like_dom_sf"/>
</dbReference>
<evidence type="ECO:0000313" key="14">
    <source>
        <dbReference type="Proteomes" id="UP000638848"/>
    </source>
</evidence>
<keyword evidence="10" id="KW-0963">Cytoplasm</keyword>
<proteinExistence type="inferred from homology"/>
<dbReference type="PROSITE" id="PS50879">
    <property type="entry name" value="RNASE_H_1"/>
    <property type="match status" value="1"/>
</dbReference>
<comment type="similarity">
    <text evidence="2 10">Belongs to the RNase H family.</text>
</comment>
<dbReference type="InterPro" id="IPR022892">
    <property type="entry name" value="RNaseHI"/>
</dbReference>
<dbReference type="InterPro" id="IPR050092">
    <property type="entry name" value="RNase_H"/>
</dbReference>
<keyword evidence="8 10" id="KW-0378">Hydrolase</keyword>
<comment type="cofactor">
    <cofactor evidence="10">
        <name>Mg(2+)</name>
        <dbReference type="ChEBI" id="CHEBI:18420"/>
    </cofactor>
    <text evidence="10">Binds 1 Mg(2+) ion per subunit. May bind a second metal ion at a regulatory site, or after substrate binding.</text>
</comment>
<dbReference type="PANTHER" id="PTHR10642">
    <property type="entry name" value="RIBONUCLEASE H1"/>
    <property type="match status" value="1"/>
</dbReference>
<reference evidence="13" key="2">
    <citation type="submission" date="2020-09" db="EMBL/GenBank/DDBJ databases">
        <authorList>
            <person name="Sun Q."/>
            <person name="Zhou Y."/>
        </authorList>
    </citation>
    <scope>NUCLEOTIDE SEQUENCE</scope>
    <source>
        <strain evidence="13">CGMCC 1.12187</strain>
    </source>
</reference>
<dbReference type="SUPFAM" id="SSF54427">
    <property type="entry name" value="NTF2-like"/>
    <property type="match status" value="1"/>
</dbReference>
<dbReference type="GO" id="GO:0003676">
    <property type="term" value="F:nucleic acid binding"/>
    <property type="evidence" value="ECO:0007669"/>
    <property type="project" value="InterPro"/>
</dbReference>
<dbReference type="Proteomes" id="UP000638848">
    <property type="component" value="Unassembled WGS sequence"/>
</dbReference>
<keyword evidence="6 10" id="KW-0479">Metal-binding</keyword>
<keyword evidence="5 10" id="KW-0540">Nuclease</keyword>
<keyword evidence="9 10" id="KW-0460">Magnesium</keyword>
<evidence type="ECO:0000256" key="2">
    <source>
        <dbReference type="ARBA" id="ARBA00005300"/>
    </source>
</evidence>
<dbReference type="InterPro" id="IPR036397">
    <property type="entry name" value="RNaseH_sf"/>
</dbReference>
<dbReference type="SUPFAM" id="SSF53098">
    <property type="entry name" value="Ribonuclease H-like"/>
    <property type="match status" value="1"/>
</dbReference>
<evidence type="ECO:0000259" key="12">
    <source>
        <dbReference type="PROSITE" id="PS50879"/>
    </source>
</evidence>
<sequence>MTITAAADGSALGNPGPAGWAWFIDENTWRAGGWPHGTNNMGELKAVLDLLESTAHRPEEPLRVLCDSQYVINSITKWMPGWKKKGWKKRDGKPVLNVELMKALDAAMAGRDVRFEWVKGHAGHELNEAADVRARAVATAFQAGRPIPEGPGFDGAAPARAVPLPEPQGRVGEDEQEPAEDRHDPDLLSELLAHEQRLARGLTPEQEVEQHERRLLDPAVRRDPRRAAELLHEDFHQVAGTGRWLDRRAALEALAAEAETGPYDLDVLARRRLGGTAVQLVYRLTASSRTTVRSSTWVRQDARNELGPWQLLLHQTTPES</sequence>
<name>A0A917GET5_9MICC</name>
<keyword evidence="7 10" id="KW-0255">Endonuclease</keyword>
<dbReference type="Gene3D" id="3.30.420.10">
    <property type="entry name" value="Ribonuclease H-like superfamily/Ribonuclease H"/>
    <property type="match status" value="1"/>
</dbReference>
<feature type="binding site" evidence="10">
    <location>
        <position position="8"/>
    </location>
    <ligand>
        <name>Mg(2+)</name>
        <dbReference type="ChEBI" id="CHEBI:18420"/>
        <label>2</label>
    </ligand>
</feature>
<dbReference type="GO" id="GO:0043137">
    <property type="term" value="P:DNA replication, removal of RNA primer"/>
    <property type="evidence" value="ECO:0007669"/>
    <property type="project" value="TreeGrafter"/>
</dbReference>
<feature type="binding site" evidence="10">
    <location>
        <position position="67"/>
    </location>
    <ligand>
        <name>Mg(2+)</name>
        <dbReference type="ChEBI" id="CHEBI:18420"/>
        <label>1</label>
    </ligand>
</feature>
<dbReference type="EC" id="3.1.26.4" evidence="4 10"/>
<evidence type="ECO:0000313" key="13">
    <source>
        <dbReference type="EMBL" id="GGG42016.1"/>
    </source>
</evidence>
<comment type="function">
    <text evidence="10">Endonuclease that specifically degrades the RNA of RNA-DNA hybrids.</text>
</comment>
<evidence type="ECO:0000256" key="8">
    <source>
        <dbReference type="ARBA" id="ARBA00022801"/>
    </source>
</evidence>
<comment type="caution">
    <text evidence="13">The sequence shown here is derived from an EMBL/GenBank/DDBJ whole genome shotgun (WGS) entry which is preliminary data.</text>
</comment>
<evidence type="ECO:0000256" key="11">
    <source>
        <dbReference type="SAM" id="MobiDB-lite"/>
    </source>
</evidence>
<feature type="binding site" evidence="10">
    <location>
        <position position="8"/>
    </location>
    <ligand>
        <name>Mg(2+)</name>
        <dbReference type="ChEBI" id="CHEBI:18420"/>
        <label>1</label>
    </ligand>
</feature>
<evidence type="ECO:0000256" key="7">
    <source>
        <dbReference type="ARBA" id="ARBA00022759"/>
    </source>
</evidence>
<dbReference type="GO" id="GO:0005737">
    <property type="term" value="C:cytoplasm"/>
    <property type="evidence" value="ECO:0007669"/>
    <property type="project" value="UniProtKB-SubCell"/>
</dbReference>
<evidence type="ECO:0000256" key="1">
    <source>
        <dbReference type="ARBA" id="ARBA00000077"/>
    </source>
</evidence>
<comment type="subcellular location">
    <subcellularLocation>
        <location evidence="10">Cytoplasm</location>
    </subcellularLocation>
</comment>
<dbReference type="Gene3D" id="3.10.450.50">
    <property type="match status" value="1"/>
</dbReference>
<dbReference type="PANTHER" id="PTHR10642:SF26">
    <property type="entry name" value="RIBONUCLEASE H1"/>
    <property type="match status" value="1"/>
</dbReference>
<evidence type="ECO:0000256" key="10">
    <source>
        <dbReference type="HAMAP-Rule" id="MF_00042"/>
    </source>
</evidence>
<dbReference type="RefSeq" id="WP_188533830.1">
    <property type="nucleotide sequence ID" value="NZ_BMEQ01000001.1"/>
</dbReference>
<dbReference type="HAMAP" id="MF_00042">
    <property type="entry name" value="RNase_H"/>
    <property type="match status" value="1"/>
</dbReference>
<dbReference type="InterPro" id="IPR012337">
    <property type="entry name" value="RNaseH-like_sf"/>
</dbReference>
<evidence type="ECO:0000256" key="6">
    <source>
        <dbReference type="ARBA" id="ARBA00022723"/>
    </source>
</evidence>
<comment type="subunit">
    <text evidence="3 10">Monomer.</text>
</comment>